<evidence type="ECO:0000256" key="1">
    <source>
        <dbReference type="SAM" id="MobiDB-lite"/>
    </source>
</evidence>
<evidence type="ECO:0000313" key="2">
    <source>
        <dbReference type="EMBL" id="KWU02346.1"/>
    </source>
</evidence>
<gene>
    <name evidence="2" type="ORF">APQ14_01185</name>
</gene>
<evidence type="ECO:0000313" key="3">
    <source>
        <dbReference type="Proteomes" id="UP000057389"/>
    </source>
</evidence>
<reference evidence="2 3" key="1">
    <citation type="submission" date="2015-11" db="EMBL/GenBank/DDBJ databases">
        <title>Draft WGS of Vibrio toranzoniae.</title>
        <authorList>
            <person name="Lasa A."/>
            <person name="Romalde J.L."/>
        </authorList>
    </citation>
    <scope>NUCLEOTIDE SEQUENCE [LARGE SCALE GENOMIC DNA]</scope>
    <source>
        <strain evidence="2 3">Vb 10.8</strain>
    </source>
</reference>
<dbReference type="AlphaFoldDB" id="A0A120DHE0"/>
<proteinExistence type="predicted"/>
<dbReference type="RefSeq" id="WP_060467044.1">
    <property type="nucleotide sequence ID" value="NZ_AP025514.1"/>
</dbReference>
<keyword evidence="3" id="KW-1185">Reference proteome</keyword>
<sequence>MAQTKKKKQAAAAKRRTKQAEQLAARSKKAQAVKAELERIVAVVYEVYSEVKAQYDTAMNTTFNGNIPAMKGGICIPLATLGQAALKKRGIDTKLVGGKAAFGFNTGSYGALDFGFTHNLFMPYAHEGIESFNGHAWLEVDGMDAVIDFAMPELPTLVAISNAEMGITGHEDIELDVTKLVIKRSEMVTAQVRHKPMLGYYYTKPVASITERVHQLADLGSRFLWDLQTVQNSYSRNAA</sequence>
<name>A0A120DHE0_9VIBR</name>
<comment type="caution">
    <text evidence="2">The sequence shown here is derived from an EMBL/GenBank/DDBJ whole genome shotgun (WGS) entry which is preliminary data.</text>
</comment>
<dbReference type="EMBL" id="LMXU01000003">
    <property type="protein sequence ID" value="KWU02346.1"/>
    <property type="molecule type" value="Genomic_DNA"/>
</dbReference>
<organism evidence="2 3">
    <name type="scientific">Vibrio toranzoniae</name>
    <dbReference type="NCBI Taxonomy" id="1194427"/>
    <lineage>
        <taxon>Bacteria</taxon>
        <taxon>Pseudomonadati</taxon>
        <taxon>Pseudomonadota</taxon>
        <taxon>Gammaproteobacteria</taxon>
        <taxon>Vibrionales</taxon>
        <taxon>Vibrionaceae</taxon>
        <taxon>Vibrio</taxon>
    </lineage>
</organism>
<dbReference type="GeneID" id="300177330"/>
<protein>
    <submittedName>
        <fullName evidence="2">Uncharacterized protein</fullName>
    </submittedName>
</protein>
<accession>A0A120DHE0</accession>
<dbReference type="Proteomes" id="UP000057389">
    <property type="component" value="Unassembled WGS sequence"/>
</dbReference>
<feature type="region of interest" description="Disordered" evidence="1">
    <location>
        <begin position="1"/>
        <end position="23"/>
    </location>
</feature>
<feature type="compositionally biased region" description="Basic residues" evidence="1">
    <location>
        <begin position="1"/>
        <end position="17"/>
    </location>
</feature>